<accession>A0A859CRU8</accession>
<protein>
    <recommendedName>
        <fullName evidence="3">Lipoprotein</fullName>
    </recommendedName>
</protein>
<dbReference type="EMBL" id="CP054301">
    <property type="protein sequence ID" value="QKK78853.1"/>
    <property type="molecule type" value="Genomic_DNA"/>
</dbReference>
<dbReference type="AlphaFoldDB" id="A0A859CRU8"/>
<evidence type="ECO:0000313" key="2">
    <source>
        <dbReference type="Proteomes" id="UP000509371"/>
    </source>
</evidence>
<dbReference type="RefSeq" id="WP_176334033.1">
    <property type="nucleotide sequence ID" value="NZ_BAAAEF010000015.1"/>
</dbReference>
<gene>
    <name evidence="1" type="ORF">MP3633_0115</name>
</gene>
<dbReference type="KEGG" id="mpri:MP3633_0115"/>
<name>A0A859CRU8_9GAMM</name>
<dbReference type="Proteomes" id="UP000509371">
    <property type="component" value="Chromosome"/>
</dbReference>
<sequence>MKILFPILLIVAVVGCSKKELYSNLQNNHAHSCQRLKSNQYDDCMSQYNDSYEDYTHKREGTLGK</sequence>
<evidence type="ECO:0000313" key="1">
    <source>
        <dbReference type="EMBL" id="QKK78853.1"/>
    </source>
</evidence>
<evidence type="ECO:0008006" key="3">
    <source>
        <dbReference type="Google" id="ProtNLM"/>
    </source>
</evidence>
<proteinExistence type="predicted"/>
<reference evidence="1 2" key="1">
    <citation type="submission" date="2020-06" db="EMBL/GenBank/DDBJ databases">
        <authorList>
            <person name="Voronona O.L."/>
            <person name="Aksenova E.I."/>
            <person name="Kunda M.S."/>
            <person name="Semenov A.N."/>
            <person name="Ryzhova N."/>
        </authorList>
    </citation>
    <scope>NUCLEOTIDE SEQUENCE [LARGE SCALE GENOMIC DNA]</scope>
    <source>
        <strain evidence="1 2">MPKMM3633</strain>
    </source>
</reference>
<organism evidence="1 2">
    <name type="scientific">Marinomonas primoryensis</name>
    <dbReference type="NCBI Taxonomy" id="178399"/>
    <lineage>
        <taxon>Bacteria</taxon>
        <taxon>Pseudomonadati</taxon>
        <taxon>Pseudomonadota</taxon>
        <taxon>Gammaproteobacteria</taxon>
        <taxon>Oceanospirillales</taxon>
        <taxon>Oceanospirillaceae</taxon>
        <taxon>Marinomonas</taxon>
    </lineage>
</organism>
<dbReference type="PROSITE" id="PS51257">
    <property type="entry name" value="PROKAR_LIPOPROTEIN"/>
    <property type="match status" value="1"/>
</dbReference>